<accession>D3DY43</accession>
<evidence type="ECO:0000313" key="1">
    <source>
        <dbReference type="EMBL" id="ADC45213.1"/>
    </source>
</evidence>
<name>D3DY43_CUPMC</name>
<reference evidence="2" key="1">
    <citation type="journal article" date="2010" name="PLoS ONE">
        <title>The complete genome sequence of Cupriavidus metallidurans strain CH34, a master survivalist in harsh and anthropogenic environments.</title>
        <authorList>
            <person name="Janssen P.J."/>
            <person name="Van Houdt R."/>
            <person name="Moors H."/>
            <person name="Monsieurs P."/>
            <person name="Morin N."/>
            <person name="Michaux A."/>
            <person name="Benotmane M.A."/>
            <person name="Leys N."/>
            <person name="Vallaeys T."/>
            <person name="Lapidus A."/>
            <person name="Monchy S."/>
            <person name="Medigue C."/>
            <person name="Taghavi S."/>
            <person name="McCorkle S."/>
            <person name="Dunn J."/>
            <person name="van der Lelie D."/>
            <person name="Mergeay M."/>
        </authorList>
    </citation>
    <scope>NUCLEOTIDE SEQUENCE [LARGE SCALE GENOMIC DNA]</scope>
    <source>
        <strain evidence="2">ATCC 43123 / DSM 2839 / NBRC 102507 / CH34</strain>
    </source>
</reference>
<sequence>MSASALLPARTIDIHTSSLNNHCINIQ</sequence>
<dbReference type="HOGENOM" id="CLU_3414943_0_0_4"/>
<keyword evidence="2" id="KW-1185">Reference proteome</keyword>
<proteinExistence type="predicted"/>
<dbReference type="AlphaFoldDB" id="D3DY43"/>
<geneLocation type="plasmid" evidence="1 2">
    <name>megaplasmid</name>
</geneLocation>
<dbReference type="KEGG" id="rme:Rmet_6614"/>
<keyword evidence="1" id="KW-0614">Plasmid</keyword>
<gene>
    <name evidence="1" type="ordered locus">Rmet_6614</name>
</gene>
<protein>
    <submittedName>
        <fullName evidence="1">Uncharacterized protein</fullName>
    </submittedName>
</protein>
<evidence type="ECO:0000313" key="2">
    <source>
        <dbReference type="Proteomes" id="UP000002429"/>
    </source>
</evidence>
<organism evidence="1 2">
    <name type="scientific">Cupriavidus metallidurans (strain ATCC 43123 / DSM 2839 / NBRC 102507 / CH34)</name>
    <name type="common">Ralstonia metallidurans</name>
    <dbReference type="NCBI Taxonomy" id="266264"/>
    <lineage>
        <taxon>Bacteria</taxon>
        <taxon>Pseudomonadati</taxon>
        <taxon>Pseudomonadota</taxon>
        <taxon>Betaproteobacteria</taxon>
        <taxon>Burkholderiales</taxon>
        <taxon>Burkholderiaceae</taxon>
        <taxon>Cupriavidus</taxon>
    </lineage>
</organism>
<dbReference type="Proteomes" id="UP000002429">
    <property type="component" value="Plasmid megaplasmid"/>
</dbReference>
<dbReference type="EMBL" id="CP000353">
    <property type="protein sequence ID" value="ADC45213.1"/>
    <property type="molecule type" value="Genomic_DNA"/>
</dbReference>